<evidence type="ECO:0000313" key="1">
    <source>
        <dbReference type="EMBL" id="SMP49229.1"/>
    </source>
</evidence>
<protein>
    <submittedName>
        <fullName evidence="1">2-amino-4-ketopentanoate thiolase alpha subunit</fullName>
    </submittedName>
</protein>
<dbReference type="AlphaFoldDB" id="A0AA45WUQ2"/>
<dbReference type="EMBL" id="FXUF01000003">
    <property type="protein sequence ID" value="SMP49229.1"/>
    <property type="molecule type" value="Genomic_DNA"/>
</dbReference>
<reference evidence="1" key="1">
    <citation type="submission" date="2017-05" db="EMBL/GenBank/DDBJ databases">
        <authorList>
            <person name="Varghese N."/>
            <person name="Submissions S."/>
        </authorList>
    </citation>
    <scope>NUCLEOTIDE SEQUENCE</scope>
    <source>
        <strain evidence="1">Su22</strain>
    </source>
</reference>
<dbReference type="NCBIfam" id="NF040739">
    <property type="entry name" value="ornith_OrtA"/>
    <property type="match status" value="1"/>
</dbReference>
<comment type="caution">
    <text evidence="1">The sequence shown here is derived from an EMBL/GenBank/DDBJ whole genome shotgun (WGS) entry which is preliminary data.</text>
</comment>
<accession>A0AA45WUQ2</accession>
<evidence type="ECO:0000313" key="2">
    <source>
        <dbReference type="Proteomes" id="UP001158066"/>
    </source>
</evidence>
<proteinExistence type="predicted"/>
<gene>
    <name evidence="1" type="ORF">SAMN06296020_103320</name>
</gene>
<dbReference type="Pfam" id="PF22010">
    <property type="entry name" value="OrtA"/>
    <property type="match status" value="1"/>
</dbReference>
<organism evidence="1 2">
    <name type="scientific">Anoxynatronum buryatiense</name>
    <dbReference type="NCBI Taxonomy" id="489973"/>
    <lineage>
        <taxon>Bacteria</taxon>
        <taxon>Bacillati</taxon>
        <taxon>Bacillota</taxon>
        <taxon>Clostridia</taxon>
        <taxon>Eubacteriales</taxon>
        <taxon>Clostridiaceae</taxon>
        <taxon>Anoxynatronum</taxon>
    </lineage>
</organism>
<name>A0AA45WUQ2_9CLOT</name>
<dbReference type="InterPro" id="IPR047755">
    <property type="entry name" value="OrtA"/>
</dbReference>
<keyword evidence="2" id="KW-1185">Reference proteome</keyword>
<dbReference type="Proteomes" id="UP001158066">
    <property type="component" value="Unassembled WGS sequence"/>
</dbReference>
<sequence>MIQQGTWVKIQRQVLPAGQRAPQLPEDTKQVPFLMWAKGFLIADAEMNSLVTVKTITGRLVEGTLMEVEPSYQHNYGTFVPELLRIGADLRRERWGGDDDER</sequence>
<dbReference type="RefSeq" id="WP_283408582.1">
    <property type="nucleotide sequence ID" value="NZ_FXUF01000003.1"/>
</dbReference>